<dbReference type="InterPro" id="IPR050671">
    <property type="entry name" value="CD300_family_receptors"/>
</dbReference>
<reference evidence="7" key="1">
    <citation type="submission" date="2020-10" db="EMBL/GenBank/DDBJ databases">
        <title>Chromosome-scale genome assembly of the Allis shad, Alosa alosa.</title>
        <authorList>
            <person name="Margot Z."/>
            <person name="Christophe K."/>
            <person name="Cabau C."/>
            <person name="Louis A."/>
            <person name="Berthelot C."/>
            <person name="Parey E."/>
            <person name="Roest Crollius H."/>
            <person name="Montfort J."/>
            <person name="Robinson-Rechavi M."/>
            <person name="Bucao C."/>
            <person name="Bouchez O."/>
            <person name="Gislard M."/>
            <person name="Lluch J."/>
            <person name="Milhes M."/>
            <person name="Lampietro C."/>
            <person name="Lopez Roques C."/>
            <person name="Donnadieu C."/>
            <person name="Braasch I."/>
            <person name="Desvignes T."/>
            <person name="Postlethwait J."/>
            <person name="Bobe J."/>
            <person name="Guiguen Y."/>
        </authorList>
    </citation>
    <scope>NUCLEOTIDE SEQUENCE</scope>
    <source>
        <strain evidence="7">M-15738</strain>
        <tissue evidence="7">Blood</tissue>
    </source>
</reference>
<feature type="compositionally biased region" description="Polar residues" evidence="4">
    <location>
        <begin position="273"/>
        <end position="289"/>
    </location>
</feature>
<evidence type="ECO:0000259" key="6">
    <source>
        <dbReference type="SMART" id="SM00409"/>
    </source>
</evidence>
<dbReference type="InterPro" id="IPR036179">
    <property type="entry name" value="Ig-like_dom_sf"/>
</dbReference>
<dbReference type="PANTHER" id="PTHR11860:SF118">
    <property type="entry name" value="CMRF35-LIKE MOLECULE 3-RELATED"/>
    <property type="match status" value="1"/>
</dbReference>
<dbReference type="InterPro" id="IPR013783">
    <property type="entry name" value="Ig-like_fold"/>
</dbReference>
<evidence type="ECO:0000256" key="3">
    <source>
        <dbReference type="ARBA" id="ARBA00023136"/>
    </source>
</evidence>
<evidence type="ECO:0000313" key="7">
    <source>
        <dbReference type="EMBL" id="KAG5278067.1"/>
    </source>
</evidence>
<dbReference type="SUPFAM" id="SSF48726">
    <property type="entry name" value="Immunoglobulin"/>
    <property type="match status" value="2"/>
</dbReference>
<feature type="region of interest" description="Disordered" evidence="4">
    <location>
        <begin position="340"/>
        <end position="408"/>
    </location>
</feature>
<feature type="domain" description="Immunoglobulin" evidence="6">
    <location>
        <begin position="3"/>
        <end position="98"/>
    </location>
</feature>
<proteinExistence type="predicted"/>
<feature type="transmembrane region" description="Helical" evidence="5">
    <location>
        <begin position="241"/>
        <end position="262"/>
    </location>
</feature>
<keyword evidence="8" id="KW-1185">Reference proteome</keyword>
<dbReference type="InterPro" id="IPR013106">
    <property type="entry name" value="Ig_V-set"/>
</dbReference>
<name>A0AAV6GWN4_9TELE</name>
<dbReference type="AlphaFoldDB" id="A0AAV6GWN4"/>
<evidence type="ECO:0000313" key="8">
    <source>
        <dbReference type="Proteomes" id="UP000823561"/>
    </source>
</evidence>
<feature type="region of interest" description="Disordered" evidence="4">
    <location>
        <begin position="273"/>
        <end position="313"/>
    </location>
</feature>
<comment type="caution">
    <text evidence="7">The sequence shown here is derived from an EMBL/GenBank/DDBJ whole genome shotgun (WGS) entry which is preliminary data.</text>
</comment>
<keyword evidence="3 5" id="KW-0472">Membrane</keyword>
<dbReference type="InterPro" id="IPR003599">
    <property type="entry name" value="Ig_sub"/>
</dbReference>
<dbReference type="SMART" id="SM00409">
    <property type="entry name" value="IG"/>
    <property type="match status" value="2"/>
</dbReference>
<evidence type="ECO:0000256" key="4">
    <source>
        <dbReference type="SAM" id="MobiDB-lite"/>
    </source>
</evidence>
<dbReference type="Gene3D" id="2.60.40.10">
    <property type="entry name" value="Immunoglobulins"/>
    <property type="match status" value="2"/>
</dbReference>
<dbReference type="GO" id="GO:0005886">
    <property type="term" value="C:plasma membrane"/>
    <property type="evidence" value="ECO:0007669"/>
    <property type="project" value="TreeGrafter"/>
</dbReference>
<dbReference type="GO" id="GO:0004888">
    <property type="term" value="F:transmembrane signaling receptor activity"/>
    <property type="evidence" value="ECO:0007669"/>
    <property type="project" value="TreeGrafter"/>
</dbReference>
<sequence>MGSAILKAFVGGAVIFECSYRPEYRDRRKYFCKTDDTSCLSSGISQPPDKRISLFDNNNGLFRSLFTALTENDSGNYMCIVETAPNVYINTTKTLRVDPDPLCMQSIVKSGYVGGDVIIDCPYPPTSNGSVKYFYRQKGMSAYPEIVSSQSSQPNSRYSLVAKDNETQVSLVTIRKLTPADAGSYWCGFRTGGFLGGITMTTEVKLRVFGGRLRSTTDYGRATSPVSKTPPVSTSSPLSNVLSVILVLILAVAAILFGGMMYRRRVKRRRAQVSASQASPQGNAVSPSAATGAMAMAPCDKSEDPNNPQPEHIYLTVLPDTTPPGGGDYEATGAMAMAPCDKSEDPNNPQPEHVYLIPLPDTTPPGGGDHEAGAPTSSSSENIYEPLKFSPSQADGGIYLTLDPKPKE</sequence>
<dbReference type="EMBL" id="JADWDJ010000007">
    <property type="protein sequence ID" value="KAG5278067.1"/>
    <property type="molecule type" value="Genomic_DNA"/>
</dbReference>
<gene>
    <name evidence="7" type="ORF">AALO_G00094820</name>
</gene>
<dbReference type="PANTHER" id="PTHR11860">
    <property type="entry name" value="POLYMERIC-IMMUNOGLOBULIN RECEPTOR"/>
    <property type="match status" value="1"/>
</dbReference>
<keyword evidence="5" id="KW-1133">Transmembrane helix</keyword>
<protein>
    <recommendedName>
        <fullName evidence="6">Immunoglobulin domain-containing protein</fullName>
    </recommendedName>
</protein>
<feature type="domain" description="Immunoglobulin" evidence="6">
    <location>
        <begin position="106"/>
        <end position="209"/>
    </location>
</feature>
<evidence type="ECO:0000256" key="1">
    <source>
        <dbReference type="ARBA" id="ARBA00004370"/>
    </source>
</evidence>
<dbReference type="Pfam" id="PF07686">
    <property type="entry name" value="V-set"/>
    <property type="match status" value="1"/>
</dbReference>
<accession>A0AAV6GWN4</accession>
<dbReference type="Proteomes" id="UP000823561">
    <property type="component" value="Chromosome 7"/>
</dbReference>
<keyword evidence="2 5" id="KW-0812">Transmembrane</keyword>
<comment type="subcellular location">
    <subcellularLocation>
        <location evidence="1">Membrane</location>
    </subcellularLocation>
</comment>
<evidence type="ECO:0000256" key="5">
    <source>
        <dbReference type="SAM" id="Phobius"/>
    </source>
</evidence>
<evidence type="ECO:0000256" key="2">
    <source>
        <dbReference type="ARBA" id="ARBA00022692"/>
    </source>
</evidence>
<organism evidence="7 8">
    <name type="scientific">Alosa alosa</name>
    <name type="common">allis shad</name>
    <dbReference type="NCBI Taxonomy" id="278164"/>
    <lineage>
        <taxon>Eukaryota</taxon>
        <taxon>Metazoa</taxon>
        <taxon>Chordata</taxon>
        <taxon>Craniata</taxon>
        <taxon>Vertebrata</taxon>
        <taxon>Euteleostomi</taxon>
        <taxon>Actinopterygii</taxon>
        <taxon>Neopterygii</taxon>
        <taxon>Teleostei</taxon>
        <taxon>Clupei</taxon>
        <taxon>Clupeiformes</taxon>
        <taxon>Clupeoidei</taxon>
        <taxon>Clupeidae</taxon>
        <taxon>Alosa</taxon>
    </lineage>
</organism>